<dbReference type="InterPro" id="IPR013128">
    <property type="entry name" value="Peptidase_C1A"/>
</dbReference>
<dbReference type="Gene3D" id="3.90.70.10">
    <property type="entry name" value="Cysteine proteinases"/>
    <property type="match status" value="1"/>
</dbReference>
<dbReference type="GO" id="GO:0008234">
    <property type="term" value="F:cysteine-type peptidase activity"/>
    <property type="evidence" value="ECO:0007669"/>
    <property type="project" value="InterPro"/>
</dbReference>
<protein>
    <recommendedName>
        <fullName evidence="3">Peptidase C1A papain C-terminal domain-containing protein</fullName>
    </recommendedName>
</protein>
<feature type="domain" description="Peptidase C1A papain C-terminal" evidence="3">
    <location>
        <begin position="191"/>
        <end position="411"/>
    </location>
</feature>
<evidence type="ECO:0000313" key="4">
    <source>
        <dbReference type="EMBL" id="TRY80788.1"/>
    </source>
</evidence>
<dbReference type="OrthoDB" id="640249at2759"/>
<dbReference type="PANTHER" id="PTHR12411">
    <property type="entry name" value="CYSTEINE PROTEASE FAMILY C1-RELATED"/>
    <property type="match status" value="1"/>
</dbReference>
<comment type="similarity">
    <text evidence="1">Belongs to the peptidase C1 family.</text>
</comment>
<dbReference type="InterPro" id="IPR025660">
    <property type="entry name" value="Pept_his_AS"/>
</dbReference>
<keyword evidence="2" id="KW-0732">Signal</keyword>
<organism evidence="4 5">
    <name type="scientific">Tigriopus californicus</name>
    <name type="common">Marine copepod</name>
    <dbReference type="NCBI Taxonomy" id="6832"/>
    <lineage>
        <taxon>Eukaryota</taxon>
        <taxon>Metazoa</taxon>
        <taxon>Ecdysozoa</taxon>
        <taxon>Arthropoda</taxon>
        <taxon>Crustacea</taxon>
        <taxon>Multicrustacea</taxon>
        <taxon>Hexanauplia</taxon>
        <taxon>Copepoda</taxon>
        <taxon>Harpacticoida</taxon>
        <taxon>Harpacticidae</taxon>
        <taxon>Tigriopus</taxon>
    </lineage>
</organism>
<dbReference type="SUPFAM" id="SSF54001">
    <property type="entry name" value="Cysteine proteinases"/>
    <property type="match status" value="1"/>
</dbReference>
<feature type="chain" id="PRO_5021738669" description="Peptidase C1A papain C-terminal domain-containing protein" evidence="2">
    <location>
        <begin position="22"/>
        <end position="444"/>
    </location>
</feature>
<comment type="caution">
    <text evidence="4">The sequence shown here is derived from an EMBL/GenBank/DDBJ whole genome shotgun (WGS) entry which is preliminary data.</text>
</comment>
<evidence type="ECO:0000259" key="3">
    <source>
        <dbReference type="SMART" id="SM00645"/>
    </source>
</evidence>
<accession>A0A553PSX1</accession>
<dbReference type="InterPro" id="IPR038765">
    <property type="entry name" value="Papain-like_cys_pep_sf"/>
</dbReference>
<evidence type="ECO:0000256" key="1">
    <source>
        <dbReference type="ARBA" id="ARBA00008455"/>
    </source>
</evidence>
<dbReference type="SMART" id="SM00645">
    <property type="entry name" value="Pept_C1"/>
    <property type="match status" value="1"/>
</dbReference>
<dbReference type="Proteomes" id="UP000318571">
    <property type="component" value="Chromosome 12"/>
</dbReference>
<name>A0A553PSX1_TIGCA</name>
<proteinExistence type="inferred from homology"/>
<gene>
    <name evidence="4" type="ORF">TCAL_12228</name>
</gene>
<evidence type="ECO:0000313" key="5">
    <source>
        <dbReference type="Proteomes" id="UP000318571"/>
    </source>
</evidence>
<dbReference type="Pfam" id="PF00112">
    <property type="entry name" value="Peptidase_C1"/>
    <property type="match status" value="1"/>
</dbReference>
<reference evidence="4 5" key="1">
    <citation type="journal article" date="2018" name="Nat. Ecol. Evol.">
        <title>Genomic signatures of mitonuclear coevolution across populations of Tigriopus californicus.</title>
        <authorList>
            <person name="Barreto F.S."/>
            <person name="Watson E.T."/>
            <person name="Lima T.G."/>
            <person name="Willett C.S."/>
            <person name="Edmands S."/>
            <person name="Li W."/>
            <person name="Burton R.S."/>
        </authorList>
    </citation>
    <scope>NUCLEOTIDE SEQUENCE [LARGE SCALE GENOMIC DNA]</scope>
    <source>
        <strain evidence="4 5">San Diego</strain>
    </source>
</reference>
<sequence length="444" mass="50136">MMAPCRLSFILLAIFIGVVLAVNNEPNHLEDEWDFIDMGPDYEEKTIKLETLEQYNNLDEDMYRSMMLENSWDRTDYEALTPEERAANLKESAKVIKAQNEAFRSNHSSFFCKPTALSILSQEAMAIRMKNQLGPNPEDSVEPFSYFLTNTKQRETLRNQQTPFKDILQRSEERLANLKKKRENPLAQFHTPSRFLTAAKDQGKCGSCAIFATTAAMETGFLLRNRELTTVDLAEQTFLNCPVDVRGMGGCYGSASISSPVEYLINHRGGNVPPEGMDPYKGKENPDQCLSEYYNVNVGAKVTDYKMFFDIGEENLKYLVAAHGAVIVRMTFISEEALQKFQHHGGGVFDTCLHNSESISPNFPSYHAVTIVGYGVNNNVPYWYVKNSWGAKWGEEDGYFKIKRGESCYDIGKFAVVLDVAKMDTSTFSTQRTSTNASNVHSEL</sequence>
<dbReference type="InterPro" id="IPR039417">
    <property type="entry name" value="Peptidase_C1A_papain-like"/>
</dbReference>
<evidence type="ECO:0000256" key="2">
    <source>
        <dbReference type="SAM" id="SignalP"/>
    </source>
</evidence>
<dbReference type="PROSITE" id="PS00639">
    <property type="entry name" value="THIOL_PROTEASE_HIS"/>
    <property type="match status" value="1"/>
</dbReference>
<dbReference type="AlphaFoldDB" id="A0A553PSX1"/>
<dbReference type="GO" id="GO:0006508">
    <property type="term" value="P:proteolysis"/>
    <property type="evidence" value="ECO:0007669"/>
    <property type="project" value="InterPro"/>
</dbReference>
<feature type="signal peptide" evidence="2">
    <location>
        <begin position="1"/>
        <end position="21"/>
    </location>
</feature>
<keyword evidence="5" id="KW-1185">Reference proteome</keyword>
<dbReference type="PRINTS" id="PR00705">
    <property type="entry name" value="PAPAIN"/>
</dbReference>
<dbReference type="STRING" id="6832.A0A553PSX1"/>
<dbReference type="CDD" id="cd02248">
    <property type="entry name" value="Peptidase_C1A"/>
    <property type="match status" value="1"/>
</dbReference>
<dbReference type="InterPro" id="IPR000668">
    <property type="entry name" value="Peptidase_C1A_C"/>
</dbReference>
<dbReference type="EMBL" id="VCGU01000001">
    <property type="protein sequence ID" value="TRY80788.1"/>
    <property type="molecule type" value="Genomic_DNA"/>
</dbReference>